<evidence type="ECO:0000313" key="2">
    <source>
        <dbReference type="Proteomes" id="UP000053766"/>
    </source>
</evidence>
<dbReference type="Proteomes" id="UP000053766">
    <property type="component" value="Unassembled WGS sequence"/>
</dbReference>
<reference evidence="1 2" key="1">
    <citation type="submission" date="2013-11" db="EMBL/GenBank/DDBJ databases">
        <title>Draft genome of the bovine lungworm Dictyocaulus viviparus.</title>
        <authorList>
            <person name="Mitreva M."/>
        </authorList>
    </citation>
    <scope>NUCLEOTIDE SEQUENCE [LARGE SCALE GENOMIC DNA]</scope>
    <source>
        <strain evidence="1 2">HannoverDv2000</strain>
    </source>
</reference>
<sequence length="76" mass="8928">MFCCSICYMVFTKEAVLFVKMFRKSTSLHKRKCPFCSVVCASMRSRKRHIERKYPERIGEVVVDQHCYVKVQSVAS</sequence>
<dbReference type="EMBL" id="KN717561">
    <property type="protein sequence ID" value="KJH40202.1"/>
    <property type="molecule type" value="Genomic_DNA"/>
</dbReference>
<accession>A0A0D8X8Y4</accession>
<dbReference type="AlphaFoldDB" id="A0A0D8X8Y4"/>
<evidence type="ECO:0000313" key="1">
    <source>
        <dbReference type="EMBL" id="KJH40202.1"/>
    </source>
</evidence>
<keyword evidence="2" id="KW-1185">Reference proteome</keyword>
<organism evidence="1 2">
    <name type="scientific">Dictyocaulus viviparus</name>
    <name type="common">Bovine lungworm</name>
    <dbReference type="NCBI Taxonomy" id="29172"/>
    <lineage>
        <taxon>Eukaryota</taxon>
        <taxon>Metazoa</taxon>
        <taxon>Ecdysozoa</taxon>
        <taxon>Nematoda</taxon>
        <taxon>Chromadorea</taxon>
        <taxon>Rhabditida</taxon>
        <taxon>Rhabditina</taxon>
        <taxon>Rhabditomorpha</taxon>
        <taxon>Strongyloidea</taxon>
        <taxon>Metastrongylidae</taxon>
        <taxon>Dictyocaulus</taxon>
    </lineage>
</organism>
<protein>
    <submittedName>
        <fullName evidence="1">Uncharacterized protein</fullName>
    </submittedName>
</protein>
<reference evidence="2" key="2">
    <citation type="journal article" date="2016" name="Sci. Rep.">
        <title>Dictyocaulus viviparus genome, variome and transcriptome elucidate lungworm biology and support future intervention.</title>
        <authorList>
            <person name="McNulty S.N."/>
            <person name="Strube C."/>
            <person name="Rosa B.A."/>
            <person name="Martin J.C."/>
            <person name="Tyagi R."/>
            <person name="Choi Y.J."/>
            <person name="Wang Q."/>
            <person name="Hallsworth Pepin K."/>
            <person name="Zhang X."/>
            <person name="Ozersky P."/>
            <person name="Wilson R.K."/>
            <person name="Sternberg P.W."/>
            <person name="Gasser R.B."/>
            <person name="Mitreva M."/>
        </authorList>
    </citation>
    <scope>NUCLEOTIDE SEQUENCE [LARGE SCALE GENOMIC DNA]</scope>
    <source>
        <strain evidence="2">HannoverDv2000</strain>
    </source>
</reference>
<name>A0A0D8X8Y4_DICVI</name>
<gene>
    <name evidence="1" type="ORF">DICVIV_13860</name>
</gene>
<proteinExistence type="predicted"/>
<dbReference type="OrthoDB" id="5800876at2759"/>